<dbReference type="EMBL" id="CAKMRJ010002323">
    <property type="protein sequence ID" value="CAH1428932.1"/>
    <property type="molecule type" value="Genomic_DNA"/>
</dbReference>
<evidence type="ECO:0000313" key="2">
    <source>
        <dbReference type="Proteomes" id="UP001157418"/>
    </source>
</evidence>
<dbReference type="Proteomes" id="UP001157418">
    <property type="component" value="Unassembled WGS sequence"/>
</dbReference>
<comment type="caution">
    <text evidence="1">The sequence shown here is derived from an EMBL/GenBank/DDBJ whole genome shotgun (WGS) entry which is preliminary data.</text>
</comment>
<evidence type="ECO:0000313" key="1">
    <source>
        <dbReference type="EMBL" id="CAH1428932.1"/>
    </source>
</evidence>
<sequence>MSTSRPNPNRLYHVVELNFKGVFLQNLFSYNHGKPLLSGIIAIRNDGEYATFVFYAYGVDGLVSLYVDHDGKGIEDWFASQIEEEEGDDSYIDGGENEDEIDNLRDVESNMVVIQSMMMVKEVVMMDKTMMRWNSHLWILMHQEIENMVNKEMDKTM</sequence>
<dbReference type="AlphaFoldDB" id="A0AAU9MR25"/>
<keyword evidence="2" id="KW-1185">Reference proteome</keyword>
<name>A0AAU9MR25_9ASTR</name>
<organism evidence="1 2">
    <name type="scientific">Lactuca virosa</name>
    <dbReference type="NCBI Taxonomy" id="75947"/>
    <lineage>
        <taxon>Eukaryota</taxon>
        <taxon>Viridiplantae</taxon>
        <taxon>Streptophyta</taxon>
        <taxon>Embryophyta</taxon>
        <taxon>Tracheophyta</taxon>
        <taxon>Spermatophyta</taxon>
        <taxon>Magnoliopsida</taxon>
        <taxon>eudicotyledons</taxon>
        <taxon>Gunneridae</taxon>
        <taxon>Pentapetalae</taxon>
        <taxon>asterids</taxon>
        <taxon>campanulids</taxon>
        <taxon>Asterales</taxon>
        <taxon>Asteraceae</taxon>
        <taxon>Cichorioideae</taxon>
        <taxon>Cichorieae</taxon>
        <taxon>Lactucinae</taxon>
        <taxon>Lactuca</taxon>
    </lineage>
</organism>
<protein>
    <submittedName>
        <fullName evidence="1">Uncharacterized protein</fullName>
    </submittedName>
</protein>
<reference evidence="1 2" key="1">
    <citation type="submission" date="2022-01" db="EMBL/GenBank/DDBJ databases">
        <authorList>
            <person name="Xiong W."/>
            <person name="Schranz E."/>
        </authorList>
    </citation>
    <scope>NUCLEOTIDE SEQUENCE [LARGE SCALE GENOMIC DNA]</scope>
</reference>
<proteinExistence type="predicted"/>
<gene>
    <name evidence="1" type="ORF">LVIROSA_LOCUS15826</name>
</gene>
<accession>A0AAU9MR25</accession>